<evidence type="ECO:0000313" key="2">
    <source>
        <dbReference type="EMBL" id="HIY60288.1"/>
    </source>
</evidence>
<evidence type="ECO:0000259" key="1">
    <source>
        <dbReference type="Pfam" id="PF14024"/>
    </source>
</evidence>
<dbReference type="InterPro" id="IPR025334">
    <property type="entry name" value="DUF4240"/>
</dbReference>
<reference evidence="2" key="1">
    <citation type="journal article" date="2021" name="PeerJ">
        <title>Extensive microbial diversity within the chicken gut microbiome revealed by metagenomics and culture.</title>
        <authorList>
            <person name="Gilroy R."/>
            <person name="Ravi A."/>
            <person name="Getino M."/>
            <person name="Pursley I."/>
            <person name="Horton D.L."/>
            <person name="Alikhan N.F."/>
            <person name="Baker D."/>
            <person name="Gharbi K."/>
            <person name="Hall N."/>
            <person name="Watson M."/>
            <person name="Adriaenssens E.M."/>
            <person name="Foster-Nyarko E."/>
            <person name="Jarju S."/>
            <person name="Secka A."/>
            <person name="Antonio M."/>
            <person name="Oren A."/>
            <person name="Chaudhuri R.R."/>
            <person name="La Ragione R."/>
            <person name="Hildebrand F."/>
            <person name="Pallen M.J."/>
        </authorList>
    </citation>
    <scope>NUCLEOTIDE SEQUENCE</scope>
    <source>
        <strain evidence="2">ChiSxjej3B15-24422</strain>
    </source>
</reference>
<sequence length="308" mass="35359">MTKEQFWRIIEDVNAVSQNHDQETVWTRIVENLSHYPLEDIMDWHLIYHEYKDAAYRDEMFAVSTALGSDYADEGLNNFRAWLISCGKEVFMNALREPVTLVDSPKKDGCFNYGKYDYAAFYAYNAKMFRIDPDSTQDLIYALEDYTLDRETIEDIHEELPKQQGFGQNGVGASFANYYSPNCGKNNAPQSDAIQALMDSGEVVHAYVYSNGGREEFLFHNTPENIASFIGSRPFVDQMILTTPMDELIMNTMGNFIDQCPDKELLEQVKETLIPIQLGEAEPQPIFSPSVEEVNEYYEQQENLDLGM</sequence>
<name>A0A9D1YPY9_9FIRM</name>
<comment type="caution">
    <text evidence="2">The sequence shown here is derived from an EMBL/GenBank/DDBJ whole genome shotgun (WGS) entry which is preliminary data.</text>
</comment>
<protein>
    <submittedName>
        <fullName evidence="2">DUF4240 domain-containing protein</fullName>
    </submittedName>
</protein>
<organism evidence="2 3">
    <name type="scientific">Candidatus Eisenbergiella pullistercoris</name>
    <dbReference type="NCBI Taxonomy" id="2838555"/>
    <lineage>
        <taxon>Bacteria</taxon>
        <taxon>Bacillati</taxon>
        <taxon>Bacillota</taxon>
        <taxon>Clostridia</taxon>
        <taxon>Lachnospirales</taxon>
        <taxon>Lachnospiraceae</taxon>
        <taxon>Eisenbergiella</taxon>
    </lineage>
</organism>
<dbReference type="EMBL" id="DXDD01000082">
    <property type="protein sequence ID" value="HIY60288.1"/>
    <property type="molecule type" value="Genomic_DNA"/>
</dbReference>
<feature type="domain" description="DUF4240" evidence="1">
    <location>
        <begin position="1"/>
        <end position="125"/>
    </location>
</feature>
<reference evidence="2" key="2">
    <citation type="submission" date="2021-04" db="EMBL/GenBank/DDBJ databases">
        <authorList>
            <person name="Gilroy R."/>
        </authorList>
    </citation>
    <scope>NUCLEOTIDE SEQUENCE</scope>
    <source>
        <strain evidence="2">ChiSxjej3B15-24422</strain>
    </source>
</reference>
<dbReference type="Proteomes" id="UP000824007">
    <property type="component" value="Unassembled WGS sequence"/>
</dbReference>
<dbReference type="AlphaFoldDB" id="A0A9D1YPY9"/>
<proteinExistence type="predicted"/>
<gene>
    <name evidence="2" type="ORF">H9831_06385</name>
</gene>
<accession>A0A9D1YPY9</accession>
<evidence type="ECO:0000313" key="3">
    <source>
        <dbReference type="Proteomes" id="UP000824007"/>
    </source>
</evidence>
<dbReference type="Pfam" id="PF14024">
    <property type="entry name" value="DUF4240"/>
    <property type="match status" value="1"/>
</dbReference>